<feature type="domain" description="Histidine kinase/HSP90-like ATPase" evidence="6">
    <location>
        <begin position="896"/>
        <end position="992"/>
    </location>
</feature>
<dbReference type="CDD" id="cd16917">
    <property type="entry name" value="HATPase_UhpB-NarQ-NarX-like"/>
    <property type="match status" value="1"/>
</dbReference>
<evidence type="ECO:0000256" key="2">
    <source>
        <dbReference type="ARBA" id="ARBA00022777"/>
    </source>
</evidence>
<dbReference type="Pfam" id="PF07494">
    <property type="entry name" value="Reg_prop"/>
    <property type="match status" value="1"/>
</dbReference>
<keyword evidence="2" id="KW-0418">Kinase</keyword>
<dbReference type="PANTHER" id="PTHR24421">
    <property type="entry name" value="NITRATE/NITRITE SENSOR PROTEIN NARX-RELATED"/>
    <property type="match status" value="1"/>
</dbReference>
<name>A0ABW4U230_9SPHN</name>
<dbReference type="Proteomes" id="UP001597400">
    <property type="component" value="Unassembled WGS sequence"/>
</dbReference>
<dbReference type="InterPro" id="IPR011110">
    <property type="entry name" value="Reg_prop"/>
</dbReference>
<dbReference type="Gene3D" id="1.20.5.1930">
    <property type="match status" value="1"/>
</dbReference>
<dbReference type="Pfam" id="PF02518">
    <property type="entry name" value="HATPase_c"/>
    <property type="match status" value="1"/>
</dbReference>
<evidence type="ECO:0000313" key="8">
    <source>
        <dbReference type="Proteomes" id="UP001597400"/>
    </source>
</evidence>
<dbReference type="Pfam" id="PF07730">
    <property type="entry name" value="HisKA_3"/>
    <property type="match status" value="1"/>
</dbReference>
<dbReference type="Gene3D" id="2.60.40.10">
    <property type="entry name" value="Immunoglobulins"/>
    <property type="match status" value="1"/>
</dbReference>
<dbReference type="InterPro" id="IPR036890">
    <property type="entry name" value="HATPase_C_sf"/>
</dbReference>
<protein>
    <submittedName>
        <fullName evidence="7">Two-component regulator propeller domain-containing protein</fullName>
    </submittedName>
</protein>
<dbReference type="InterPro" id="IPR003594">
    <property type="entry name" value="HATPase_dom"/>
</dbReference>
<dbReference type="SUPFAM" id="SSF55874">
    <property type="entry name" value="ATPase domain of HSP90 chaperone/DNA topoisomerase II/histidine kinase"/>
    <property type="match status" value="1"/>
</dbReference>
<keyword evidence="3" id="KW-0902">Two-component regulatory system</keyword>
<keyword evidence="4" id="KW-0472">Membrane</keyword>
<evidence type="ECO:0000259" key="6">
    <source>
        <dbReference type="SMART" id="SM00387"/>
    </source>
</evidence>
<dbReference type="SUPFAM" id="SSF63829">
    <property type="entry name" value="Calcium-dependent phosphotriesterase"/>
    <property type="match status" value="3"/>
</dbReference>
<dbReference type="SMART" id="SM00387">
    <property type="entry name" value="HATPase_c"/>
    <property type="match status" value="1"/>
</dbReference>
<dbReference type="EMBL" id="JBHUGS010000005">
    <property type="protein sequence ID" value="MFD1952150.1"/>
    <property type="molecule type" value="Genomic_DNA"/>
</dbReference>
<dbReference type="Gene3D" id="2.130.10.10">
    <property type="entry name" value="YVTN repeat-like/Quinoprotein amine dehydrogenase"/>
    <property type="match status" value="3"/>
</dbReference>
<keyword evidence="5" id="KW-0732">Signal</keyword>
<reference evidence="8" key="1">
    <citation type="journal article" date="2019" name="Int. J. Syst. Evol. Microbiol.">
        <title>The Global Catalogue of Microorganisms (GCM) 10K type strain sequencing project: providing services to taxonomists for standard genome sequencing and annotation.</title>
        <authorList>
            <consortium name="The Broad Institute Genomics Platform"/>
            <consortium name="The Broad Institute Genome Sequencing Center for Infectious Disease"/>
            <person name="Wu L."/>
            <person name="Ma J."/>
        </authorList>
    </citation>
    <scope>NUCLEOTIDE SEQUENCE [LARGE SCALE GENOMIC DNA]</scope>
    <source>
        <strain evidence="8">CGMCC 1.12702</strain>
    </source>
</reference>
<keyword evidence="4" id="KW-1133">Transmembrane helix</keyword>
<dbReference type="RefSeq" id="WP_380931206.1">
    <property type="nucleotide sequence ID" value="NZ_JBHUGS010000005.1"/>
</dbReference>
<feature type="signal peptide" evidence="5">
    <location>
        <begin position="1"/>
        <end position="27"/>
    </location>
</feature>
<comment type="caution">
    <text evidence="7">The sequence shown here is derived from an EMBL/GenBank/DDBJ whole genome shotgun (WGS) entry which is preliminary data.</text>
</comment>
<keyword evidence="1" id="KW-0808">Transferase</keyword>
<gene>
    <name evidence="7" type="ORF">ACFSGX_15355</name>
</gene>
<sequence length="1030" mass="111699">MSSVPKFLLLAMLTALLSLCEAGVANAQRSLQQLRHTAWTSRDGAPPEIWALAQSNDGYLWLGTGSGLYRFDGARFEKFRPFGGERLPSLNVNSLLATRSGDLWIGFASGAVARLRSGHLTIFDLGLPPVPVLELAEDRAGGIWAALGEDDRGGVARFHRGRWESVGDAYGVVAGAATSVLGARDGSVWIAAGGELEVLRPGARRFSRVAASAAGRPKLKQSPDGAIWLTTGARPGLQRIAAWPAQAAPTWIVPPGTANPRAESILFDRHGSLWGTYGSGGVFRLSSVGLVGRTLPADGAKERFGVERGLTSNLANPILEDREGNVWVGTNLGLDQFRETSAVVATGLPTDSRNGFRIAPGPAGTMYVTSNDALFQASADRVARKLVQLPRRTLVLHTDARSRTWIGTDRTLGILSGTRVRDVPLPWAGPRPFALIEDAAGRICVSSAEGAFCRMPYGWKAEPRLASRSILPMQMLRDALGRIWIAEAHRIEMIDGPARRVFSARDDPALGTVVVIAGRGRHVYAGGDFGLARFDGRRFVTLKADVHPFLSRTAGIVETAEGDLWLNTVAGVVRIDRADVDDAFAHTARRLKARVFDRNDGMPGVAQQDSWSQTAIEASDGRLWFITRLGVAWIDPKRLSFNALPPPVVVQSLVSGGRSYAADTPITLPKGASNLQIEYTATSLSVPSRVRFRYQLEGVDDGWVDAGPRREAFYTGLGPGRYKFQLMAANDDGVWSRRPATLAFEIPPTFFQSWPFRVLCGFGLLGLVWLGYALRLRAVARRIRAQMAERMGERERIARELHDTLLQSVQTLTLHVQVAAEDLPQGAPERSKLEHALTRADRAIAEGRDRVRDLRARYDPDGIAAILAEIADTQGFDPASSVRIQTIGDPRRLAPIALDEIVHIAAEAIANVRLHARATELLIELRFARPFSIRFADNGIGIAPAILDSGGRDGHYGLQGMRERARKLRGTLTVCSAVGGGTEVMLTIPAYVAYDDRGAARRTGWWNAAGRLANRLFRGRGSAVGCSAID</sequence>
<keyword evidence="4" id="KW-0812">Transmembrane</keyword>
<evidence type="ECO:0000256" key="4">
    <source>
        <dbReference type="SAM" id="Phobius"/>
    </source>
</evidence>
<dbReference type="InterPro" id="IPR011712">
    <property type="entry name" value="Sig_transdc_His_kin_sub3_dim/P"/>
</dbReference>
<dbReference type="InterPro" id="IPR011123">
    <property type="entry name" value="Y_Y_Y"/>
</dbReference>
<keyword evidence="8" id="KW-1185">Reference proteome</keyword>
<evidence type="ECO:0000313" key="7">
    <source>
        <dbReference type="EMBL" id="MFD1952150.1"/>
    </source>
</evidence>
<evidence type="ECO:0000256" key="3">
    <source>
        <dbReference type="ARBA" id="ARBA00023012"/>
    </source>
</evidence>
<evidence type="ECO:0000256" key="5">
    <source>
        <dbReference type="SAM" id="SignalP"/>
    </source>
</evidence>
<dbReference type="PANTHER" id="PTHR24421:SF62">
    <property type="entry name" value="SENSORY TRANSDUCTION HISTIDINE KINASE"/>
    <property type="match status" value="1"/>
</dbReference>
<evidence type="ECO:0000256" key="1">
    <source>
        <dbReference type="ARBA" id="ARBA00022679"/>
    </source>
</evidence>
<dbReference type="CDD" id="cd00146">
    <property type="entry name" value="PKD"/>
    <property type="match status" value="1"/>
</dbReference>
<dbReference type="InterPro" id="IPR013783">
    <property type="entry name" value="Ig-like_fold"/>
</dbReference>
<dbReference type="Pfam" id="PF07495">
    <property type="entry name" value="Y_Y_Y"/>
    <property type="match status" value="1"/>
</dbReference>
<organism evidence="7 8">
    <name type="scientific">Sphingomonas arantia</name>
    <dbReference type="NCBI Taxonomy" id="1460676"/>
    <lineage>
        <taxon>Bacteria</taxon>
        <taxon>Pseudomonadati</taxon>
        <taxon>Pseudomonadota</taxon>
        <taxon>Alphaproteobacteria</taxon>
        <taxon>Sphingomonadales</taxon>
        <taxon>Sphingomonadaceae</taxon>
        <taxon>Sphingomonas</taxon>
    </lineage>
</organism>
<feature type="transmembrane region" description="Helical" evidence="4">
    <location>
        <begin position="754"/>
        <end position="774"/>
    </location>
</feature>
<proteinExistence type="predicted"/>
<accession>A0ABW4U230</accession>
<dbReference type="InterPro" id="IPR015943">
    <property type="entry name" value="WD40/YVTN_repeat-like_dom_sf"/>
</dbReference>
<dbReference type="Gene3D" id="3.30.565.10">
    <property type="entry name" value="Histidine kinase-like ATPase, C-terminal domain"/>
    <property type="match status" value="1"/>
</dbReference>
<dbReference type="InterPro" id="IPR050482">
    <property type="entry name" value="Sensor_HK_TwoCompSys"/>
</dbReference>
<feature type="chain" id="PRO_5046087171" evidence="5">
    <location>
        <begin position="28"/>
        <end position="1030"/>
    </location>
</feature>